<evidence type="ECO:0000256" key="2">
    <source>
        <dbReference type="ARBA" id="ARBA00022723"/>
    </source>
</evidence>
<dbReference type="OrthoDB" id="16516at2759"/>
<dbReference type="SMART" id="SM00355">
    <property type="entry name" value="ZnF_C2H2"/>
    <property type="match status" value="5"/>
</dbReference>
<keyword evidence="11" id="KW-1185">Reference proteome</keyword>
<dbReference type="AlphaFoldDB" id="A0A6A5QMU2"/>
<feature type="domain" description="C2H2-type" evidence="9">
    <location>
        <begin position="68"/>
        <end position="97"/>
    </location>
</feature>
<feature type="region of interest" description="Disordered" evidence="8">
    <location>
        <begin position="348"/>
        <end position="372"/>
    </location>
</feature>
<proteinExistence type="predicted"/>
<feature type="region of interest" description="Disordered" evidence="8">
    <location>
        <begin position="226"/>
        <end position="288"/>
    </location>
</feature>
<organism evidence="10 11">
    <name type="scientific">Ampelomyces quisqualis</name>
    <name type="common">Powdery mildew agent</name>
    <dbReference type="NCBI Taxonomy" id="50730"/>
    <lineage>
        <taxon>Eukaryota</taxon>
        <taxon>Fungi</taxon>
        <taxon>Dikarya</taxon>
        <taxon>Ascomycota</taxon>
        <taxon>Pezizomycotina</taxon>
        <taxon>Dothideomycetes</taxon>
        <taxon>Pleosporomycetidae</taxon>
        <taxon>Pleosporales</taxon>
        <taxon>Pleosporineae</taxon>
        <taxon>Phaeosphaeriaceae</taxon>
        <taxon>Ampelomyces</taxon>
    </lineage>
</organism>
<dbReference type="Gene3D" id="3.30.160.60">
    <property type="entry name" value="Classic Zinc Finger"/>
    <property type="match status" value="2"/>
</dbReference>
<dbReference type="GO" id="GO:0008270">
    <property type="term" value="F:zinc ion binding"/>
    <property type="evidence" value="ECO:0007669"/>
    <property type="project" value="UniProtKB-KW"/>
</dbReference>
<keyword evidence="6" id="KW-0539">Nucleus</keyword>
<sequence length="733" mass="80313">MGRKMPASYHCGLCDRNFTSKSELMDHTLNHAENAPEEHCCQICNSSFNDLLSLEDHKIKSGHNSPQHSCENCGKGFISPRGLAEHVKPPFGCSQPPTDALKAPKAEPITCERCSVAFGTRQAFENHRSFKVNSQCADHNYESPPRERLGEANIEKPGNQVSVVLGYAASSDEVDDLGDDVESNAPTNLSDDALWCSRCKNRFESLARYSAHALWCTTKHGSRTKAAAAREPEVQAKTGTITEPPQAPPSPKKKMHPVSKGRHGVTPSTISGLNVTPEPCRSPTPSGSITTSTSIFNCNVLGCEKSYRSEAGLKVHKADTHGIGGKKVDLMGKDSWMLGQRAREQLKSEGLLQRPPPGNPRSGDQSGRLAPHPAVRQPLRPLAAAHRSAPAPIPAFATPHTPVIAPVQHTPVRASIQHTLPRASVSLPTSRIIGGPFEMEQAKFIQGKILRLLIHSDIFIHPDGKITVCGIEWKRIGVERQPDAIGMFDSMCHLPKMVQGEYLPPPKAFLADYKLQYPSHEFKPSPPRDSAKPGIAVVVIACATVVLADGLKEVVKIAAIDLLTCRILMNHLVCTDATAQVKDWRSNETGLYSWNDMEHGRKLGYKVFKGWSAARSALWKFVDKDTIVVGHNLRSELDALRMVHGRAVDVAKVAEKAANGPLSNVALGLDSMCRDFLAVLLKSDPEYGRDVLMNAFAAREMGLWIIKNKEAFEKRMKQKSLEYQVVMPRTAMA</sequence>
<keyword evidence="5" id="KW-0862">Zinc</keyword>
<dbReference type="PROSITE" id="PS50157">
    <property type="entry name" value="ZINC_FINGER_C2H2_2"/>
    <property type="match status" value="3"/>
</dbReference>
<dbReference type="InterPro" id="IPR013087">
    <property type="entry name" value="Znf_C2H2_type"/>
</dbReference>
<gene>
    <name evidence="10" type="ORF">BDU57DRAFT_517059</name>
</gene>
<keyword evidence="3" id="KW-0677">Repeat</keyword>
<feature type="compositionally biased region" description="Basic residues" evidence="8">
    <location>
        <begin position="251"/>
        <end position="263"/>
    </location>
</feature>
<dbReference type="PROSITE" id="PS00028">
    <property type="entry name" value="ZINC_FINGER_C2H2_1"/>
    <property type="match status" value="2"/>
</dbReference>
<evidence type="ECO:0000256" key="5">
    <source>
        <dbReference type="ARBA" id="ARBA00022833"/>
    </source>
</evidence>
<dbReference type="Pfam" id="PF00096">
    <property type="entry name" value="zf-C2H2"/>
    <property type="match status" value="1"/>
</dbReference>
<dbReference type="SUPFAM" id="SSF57667">
    <property type="entry name" value="beta-beta-alpha zinc fingers"/>
    <property type="match status" value="1"/>
</dbReference>
<dbReference type="Gene3D" id="3.30.420.10">
    <property type="entry name" value="Ribonuclease H-like superfamily/Ribonuclease H"/>
    <property type="match status" value="1"/>
</dbReference>
<evidence type="ECO:0000313" key="10">
    <source>
        <dbReference type="EMBL" id="KAF1916769.1"/>
    </source>
</evidence>
<evidence type="ECO:0000256" key="3">
    <source>
        <dbReference type="ARBA" id="ARBA00022737"/>
    </source>
</evidence>
<name>A0A6A5QMU2_AMPQU</name>
<keyword evidence="2" id="KW-0479">Metal-binding</keyword>
<dbReference type="EMBL" id="ML979135">
    <property type="protein sequence ID" value="KAF1916769.1"/>
    <property type="molecule type" value="Genomic_DNA"/>
</dbReference>
<evidence type="ECO:0000256" key="4">
    <source>
        <dbReference type="ARBA" id="ARBA00022771"/>
    </source>
</evidence>
<evidence type="ECO:0000259" key="9">
    <source>
        <dbReference type="PROSITE" id="PS50157"/>
    </source>
</evidence>
<reference evidence="10" key="1">
    <citation type="journal article" date="2020" name="Stud. Mycol.">
        <title>101 Dothideomycetes genomes: a test case for predicting lifestyles and emergence of pathogens.</title>
        <authorList>
            <person name="Haridas S."/>
            <person name="Albert R."/>
            <person name="Binder M."/>
            <person name="Bloem J."/>
            <person name="Labutti K."/>
            <person name="Salamov A."/>
            <person name="Andreopoulos B."/>
            <person name="Baker S."/>
            <person name="Barry K."/>
            <person name="Bills G."/>
            <person name="Bluhm B."/>
            <person name="Cannon C."/>
            <person name="Castanera R."/>
            <person name="Culley D."/>
            <person name="Daum C."/>
            <person name="Ezra D."/>
            <person name="Gonzalez J."/>
            <person name="Henrissat B."/>
            <person name="Kuo A."/>
            <person name="Liang C."/>
            <person name="Lipzen A."/>
            <person name="Lutzoni F."/>
            <person name="Magnuson J."/>
            <person name="Mondo S."/>
            <person name="Nolan M."/>
            <person name="Ohm R."/>
            <person name="Pangilinan J."/>
            <person name="Park H.-J."/>
            <person name="Ramirez L."/>
            <person name="Alfaro M."/>
            <person name="Sun H."/>
            <person name="Tritt A."/>
            <person name="Yoshinaga Y."/>
            <person name="Zwiers L.-H."/>
            <person name="Turgeon B."/>
            <person name="Goodwin S."/>
            <person name="Spatafora J."/>
            <person name="Crous P."/>
            <person name="Grigoriev I."/>
        </authorList>
    </citation>
    <scope>NUCLEOTIDE SEQUENCE</scope>
    <source>
        <strain evidence="10">HMLAC05119</strain>
    </source>
</reference>
<evidence type="ECO:0000256" key="1">
    <source>
        <dbReference type="ARBA" id="ARBA00004123"/>
    </source>
</evidence>
<evidence type="ECO:0000256" key="7">
    <source>
        <dbReference type="PROSITE-ProRule" id="PRU00042"/>
    </source>
</evidence>
<protein>
    <recommendedName>
        <fullName evidence="9">C2H2-type domain-containing protein</fullName>
    </recommendedName>
</protein>
<dbReference type="GO" id="GO:0003676">
    <property type="term" value="F:nucleic acid binding"/>
    <property type="evidence" value="ECO:0007669"/>
    <property type="project" value="InterPro"/>
</dbReference>
<evidence type="ECO:0000256" key="8">
    <source>
        <dbReference type="SAM" id="MobiDB-lite"/>
    </source>
</evidence>
<dbReference type="PANTHER" id="PTHR24406">
    <property type="entry name" value="TRANSCRIPTIONAL REPRESSOR CTCFL-RELATED"/>
    <property type="match status" value="1"/>
</dbReference>
<accession>A0A6A5QMU2</accession>
<feature type="domain" description="C2H2-type" evidence="9">
    <location>
        <begin position="296"/>
        <end position="321"/>
    </location>
</feature>
<keyword evidence="4 7" id="KW-0863">Zinc-finger</keyword>
<evidence type="ECO:0000256" key="6">
    <source>
        <dbReference type="ARBA" id="ARBA00023242"/>
    </source>
</evidence>
<dbReference type="GO" id="GO:0005634">
    <property type="term" value="C:nucleus"/>
    <property type="evidence" value="ECO:0007669"/>
    <property type="project" value="UniProtKB-SubCell"/>
</dbReference>
<dbReference type="CDD" id="cd06137">
    <property type="entry name" value="DEDDh_RNase"/>
    <property type="match status" value="1"/>
</dbReference>
<feature type="domain" description="C2H2-type" evidence="9">
    <location>
        <begin position="9"/>
        <end position="36"/>
    </location>
</feature>
<dbReference type="Proteomes" id="UP000800096">
    <property type="component" value="Unassembled WGS sequence"/>
</dbReference>
<dbReference type="InterPro" id="IPR050888">
    <property type="entry name" value="ZnF_C2H2-type_TF"/>
</dbReference>
<dbReference type="InterPro" id="IPR036397">
    <property type="entry name" value="RNaseH_sf"/>
</dbReference>
<evidence type="ECO:0000313" key="11">
    <source>
        <dbReference type="Proteomes" id="UP000800096"/>
    </source>
</evidence>
<dbReference type="InterPro" id="IPR036236">
    <property type="entry name" value="Znf_C2H2_sf"/>
</dbReference>
<comment type="subcellular location">
    <subcellularLocation>
        <location evidence="1">Nucleus</location>
    </subcellularLocation>
</comment>